<evidence type="ECO:0000256" key="2">
    <source>
        <dbReference type="ARBA" id="ARBA00022475"/>
    </source>
</evidence>
<sequence>MSIITMTGELSRVLSKRDVFVLALGAMIGWGWIVQTGYFIDQSGVTGAISAFVLGGFMVSVVSLIYGELASAMPFVGGEHVYSMRALGPAGAFVCTWAIIFGYISVVAFEAVALPSALAYIVPGFNVFELWTVAGQPVYGTWVATGVIGSVVITYLNYRGVRPAAQFQAILALVITLSGLTLLLGALFNGTSPSSPPLAGAGIGGVFTVAIMTPFMFVGFDVIPQAAGEADVSPKLLGGLIGLSVACAAAFYIAVIWAAGQVATGATLVESSLPAATAMEIAFDSVTIGRIMALAGLAGILTSWNGFVLGASRAIYAMADSNMLPERLATIHDDHDTPSTAIVLVGGLAALAPLFGEQMLVWVVNAGGLGMVTAWLLVVVSFLVLRYRDPDFDRPFKLPAGYAVGALGLLLTVFFVGLYLPGSPSALAWPYEWAMVGGWCLLGVVLLAVAGGLPTRTEAKAHLSAQQLED</sequence>
<dbReference type="Gene3D" id="1.20.1740.10">
    <property type="entry name" value="Amino acid/polyamine transporter I"/>
    <property type="match status" value="1"/>
</dbReference>
<feature type="transmembrane region" description="Helical" evidence="6">
    <location>
        <begin position="337"/>
        <end position="356"/>
    </location>
</feature>
<dbReference type="OrthoDB" id="43026at2157"/>
<dbReference type="InterPro" id="IPR002293">
    <property type="entry name" value="AA/rel_permease1"/>
</dbReference>
<dbReference type="PANTHER" id="PTHR42770">
    <property type="entry name" value="AMINO ACID TRANSPORTER-RELATED"/>
    <property type="match status" value="1"/>
</dbReference>
<feature type="transmembrane region" description="Helical" evidence="6">
    <location>
        <begin position="362"/>
        <end position="387"/>
    </location>
</feature>
<evidence type="ECO:0000256" key="6">
    <source>
        <dbReference type="SAM" id="Phobius"/>
    </source>
</evidence>
<comment type="subcellular location">
    <subcellularLocation>
        <location evidence="1">Cell membrane</location>
        <topology evidence="1">Multi-pass membrane protein</topology>
    </subcellularLocation>
</comment>
<keyword evidence="2" id="KW-1003">Cell membrane</keyword>
<dbReference type="InterPro" id="IPR050367">
    <property type="entry name" value="APC_superfamily"/>
</dbReference>
<feature type="transmembrane region" description="Helical" evidence="6">
    <location>
        <begin position="90"/>
        <end position="118"/>
    </location>
</feature>
<feature type="transmembrane region" description="Helical" evidence="6">
    <location>
        <begin position="433"/>
        <end position="453"/>
    </location>
</feature>
<evidence type="ECO:0000313" key="7">
    <source>
        <dbReference type="EMBL" id="CQR51864.1"/>
    </source>
</evidence>
<dbReference type="PANTHER" id="PTHR42770:SF7">
    <property type="entry name" value="MEMBRANE PROTEIN"/>
    <property type="match status" value="1"/>
</dbReference>
<evidence type="ECO:0000256" key="4">
    <source>
        <dbReference type="ARBA" id="ARBA00022989"/>
    </source>
</evidence>
<feature type="transmembrane region" description="Helical" evidence="6">
    <location>
        <begin position="399"/>
        <end position="421"/>
    </location>
</feature>
<evidence type="ECO:0000256" key="1">
    <source>
        <dbReference type="ARBA" id="ARBA00004651"/>
    </source>
</evidence>
<reference evidence="8" key="1">
    <citation type="submission" date="2015-03" db="EMBL/GenBank/DDBJ databases">
        <authorList>
            <person name="Urmite Genomes"/>
        </authorList>
    </citation>
    <scope>NUCLEOTIDE SEQUENCE [LARGE SCALE GENOMIC DNA]</scope>
    <source>
        <strain evidence="8">Arc-Hr</strain>
    </source>
</reference>
<dbReference type="GO" id="GO:0016020">
    <property type="term" value="C:membrane"/>
    <property type="evidence" value="ECO:0007669"/>
    <property type="project" value="UniProtKB-SubCell"/>
</dbReference>
<name>A0A0D6JUS0_9EURY</name>
<feature type="transmembrane region" description="Helical" evidence="6">
    <location>
        <begin position="138"/>
        <end position="158"/>
    </location>
</feature>
<accession>A0A0D6JUS0</accession>
<feature type="transmembrane region" description="Helical" evidence="6">
    <location>
        <begin position="46"/>
        <end position="69"/>
    </location>
</feature>
<gene>
    <name evidence="7" type="primary">yhdG_2</name>
    <name evidence="7" type="ORF">BN996_02861</name>
</gene>
<dbReference type="AlphaFoldDB" id="A0A0D6JUS0"/>
<feature type="transmembrane region" description="Helical" evidence="6">
    <location>
        <begin position="200"/>
        <end position="224"/>
    </location>
</feature>
<proteinExistence type="predicted"/>
<dbReference type="GO" id="GO:0055085">
    <property type="term" value="P:transmembrane transport"/>
    <property type="evidence" value="ECO:0007669"/>
    <property type="project" value="InterPro"/>
</dbReference>
<feature type="transmembrane region" description="Helical" evidence="6">
    <location>
        <begin position="236"/>
        <end position="259"/>
    </location>
</feature>
<dbReference type="Proteomes" id="UP000198902">
    <property type="component" value="Unassembled WGS sequence"/>
</dbReference>
<protein>
    <submittedName>
        <fullName evidence="7">Putative amino acid permease YhdG</fullName>
    </submittedName>
</protein>
<evidence type="ECO:0000313" key="8">
    <source>
        <dbReference type="Proteomes" id="UP000198902"/>
    </source>
</evidence>
<dbReference type="RefSeq" id="WP_089780119.1">
    <property type="nucleotide sequence ID" value="NZ_CABLRR010000003.1"/>
</dbReference>
<organism evidence="7 8">
    <name type="scientific">Haloferax massiliensis</name>
    <dbReference type="NCBI Taxonomy" id="1476858"/>
    <lineage>
        <taxon>Archaea</taxon>
        <taxon>Methanobacteriati</taxon>
        <taxon>Methanobacteriota</taxon>
        <taxon>Stenosarchaea group</taxon>
        <taxon>Halobacteria</taxon>
        <taxon>Halobacteriales</taxon>
        <taxon>Haloferacaceae</taxon>
        <taxon>Haloferax</taxon>
    </lineage>
</organism>
<feature type="transmembrane region" description="Helical" evidence="6">
    <location>
        <begin position="20"/>
        <end position="40"/>
    </location>
</feature>
<keyword evidence="4 6" id="KW-1133">Transmembrane helix</keyword>
<evidence type="ECO:0000256" key="3">
    <source>
        <dbReference type="ARBA" id="ARBA00022692"/>
    </source>
</evidence>
<keyword evidence="3 6" id="KW-0812">Transmembrane</keyword>
<feature type="transmembrane region" description="Helical" evidence="6">
    <location>
        <begin position="291"/>
        <end position="316"/>
    </location>
</feature>
<dbReference type="EMBL" id="CSTE01000003">
    <property type="protein sequence ID" value="CQR51864.1"/>
    <property type="molecule type" value="Genomic_DNA"/>
</dbReference>
<keyword evidence="8" id="KW-1185">Reference proteome</keyword>
<evidence type="ECO:0000256" key="5">
    <source>
        <dbReference type="ARBA" id="ARBA00023136"/>
    </source>
</evidence>
<dbReference type="PIRSF" id="PIRSF006060">
    <property type="entry name" value="AA_transporter"/>
    <property type="match status" value="1"/>
</dbReference>
<dbReference type="Pfam" id="PF13520">
    <property type="entry name" value="AA_permease_2"/>
    <property type="match status" value="1"/>
</dbReference>
<keyword evidence="5 6" id="KW-0472">Membrane</keyword>
<feature type="transmembrane region" description="Helical" evidence="6">
    <location>
        <begin position="170"/>
        <end position="188"/>
    </location>
</feature>